<feature type="domain" description="NAD-dependent epimerase/dehydratase" evidence="1">
    <location>
        <begin position="3"/>
        <end position="214"/>
    </location>
</feature>
<dbReference type="EMBL" id="CP000628">
    <property type="protein sequence ID" value="ACM27605.1"/>
    <property type="molecule type" value="Genomic_DNA"/>
</dbReference>
<proteinExistence type="predicted"/>
<sequence length="326" mass="35816">MAILVTGSSGYLGEALIRTLKSSGQAVRGIDIKPSAFTDNVGSIADRGFVREAMVGIHTVLHAATLHKPHIATSSNQDFLDTNLTGTLNLLEEAVSQSVERFVFTSTTSAFGAALTPAAGAPAAWITEEVVAAPRNIYGITKIAAENLCELFHRLHKLPVIVLRVSRFFPGAADNTRLPGEFSQHNLQANEFLYRRADIADVVSAHLLAAEKAKAIGFGRYIISATTPFEKTDLTALRRDTVAVVQRLFPDFMSLYAERDWKLFTELDRVYVNQLAKRELGWQPAYDFHHVLACLEKGEDFRSRLAIDLGIKDAHPSIAEGRDPVE</sequence>
<evidence type="ECO:0000259" key="1">
    <source>
        <dbReference type="Pfam" id="PF01370"/>
    </source>
</evidence>
<dbReference type="PANTHER" id="PTHR43245">
    <property type="entry name" value="BIFUNCTIONAL POLYMYXIN RESISTANCE PROTEIN ARNA"/>
    <property type="match status" value="1"/>
</dbReference>
<dbReference type="AlphaFoldDB" id="B9J9K3"/>
<dbReference type="InterPro" id="IPR036291">
    <property type="entry name" value="NAD(P)-bd_dom_sf"/>
</dbReference>
<dbReference type="eggNOG" id="COG0451">
    <property type="taxonomic scope" value="Bacteria"/>
</dbReference>
<evidence type="ECO:0000313" key="3">
    <source>
        <dbReference type="Proteomes" id="UP000001600"/>
    </source>
</evidence>
<name>B9J9K3_RHIR8</name>
<dbReference type="Gene3D" id="3.40.50.720">
    <property type="entry name" value="NAD(P)-binding Rossmann-like Domain"/>
    <property type="match status" value="1"/>
</dbReference>
<dbReference type="KEGG" id="ara:Arad_3717"/>
<dbReference type="Proteomes" id="UP000001600">
    <property type="component" value="Chromosome 1"/>
</dbReference>
<organism evidence="2 3">
    <name type="scientific">Rhizobium rhizogenes (strain K84 / ATCC BAA-868)</name>
    <name type="common">Agrobacterium radiobacter</name>
    <dbReference type="NCBI Taxonomy" id="311403"/>
    <lineage>
        <taxon>Bacteria</taxon>
        <taxon>Pseudomonadati</taxon>
        <taxon>Pseudomonadota</taxon>
        <taxon>Alphaproteobacteria</taxon>
        <taxon>Hyphomicrobiales</taxon>
        <taxon>Rhizobiaceae</taxon>
        <taxon>Rhizobium/Agrobacterium group</taxon>
        <taxon>Rhizobium</taxon>
    </lineage>
</organism>
<dbReference type="InterPro" id="IPR001509">
    <property type="entry name" value="Epimerase_deHydtase"/>
</dbReference>
<accession>B9J9K3</accession>
<dbReference type="HOGENOM" id="CLU_054225_0_0_5"/>
<protein>
    <submittedName>
        <fullName evidence="2">UDP-glucose 4-epimerase protein</fullName>
    </submittedName>
</protein>
<dbReference type="PANTHER" id="PTHR43245:SF54">
    <property type="entry name" value="BLL0593 PROTEIN"/>
    <property type="match status" value="1"/>
</dbReference>
<dbReference type="RefSeq" id="WP_012652274.1">
    <property type="nucleotide sequence ID" value="NC_011985.1"/>
</dbReference>
<dbReference type="InterPro" id="IPR050177">
    <property type="entry name" value="Lipid_A_modif_metabolic_enz"/>
</dbReference>
<reference evidence="2 3" key="1">
    <citation type="journal article" date="2009" name="J. Bacteriol.">
        <title>Genome sequences of three Agrobacterium biovars help elucidate the evolution of multichromosome genomes in bacteria.</title>
        <authorList>
            <person name="Slater S.C."/>
            <person name="Goldman B.S."/>
            <person name="Goodner B."/>
            <person name="Setubal J.C."/>
            <person name="Farrand S.K."/>
            <person name="Nester E.W."/>
            <person name="Burr T.J."/>
            <person name="Banta L."/>
            <person name="Dickerman A.W."/>
            <person name="Paulsen I."/>
            <person name="Otten L."/>
            <person name="Suen G."/>
            <person name="Welch R."/>
            <person name="Almeida N.F."/>
            <person name="Arnold F."/>
            <person name="Burton O.T."/>
            <person name="Du Z."/>
            <person name="Ewing A."/>
            <person name="Godsy E."/>
            <person name="Heisel S."/>
            <person name="Houmiel K.L."/>
            <person name="Jhaveri J."/>
            <person name="Lu J."/>
            <person name="Miller N.M."/>
            <person name="Norton S."/>
            <person name="Chen Q."/>
            <person name="Phoolcharoen W."/>
            <person name="Ohlin V."/>
            <person name="Ondrusek D."/>
            <person name="Pride N."/>
            <person name="Stricklin S.L."/>
            <person name="Sun J."/>
            <person name="Wheeler C."/>
            <person name="Wilson L."/>
            <person name="Zhu H."/>
            <person name="Wood D.W."/>
        </authorList>
    </citation>
    <scope>NUCLEOTIDE SEQUENCE [LARGE SCALE GENOMIC DNA]</scope>
    <source>
        <strain evidence="3">K84 / ATCC BAA-868</strain>
    </source>
</reference>
<dbReference type="Pfam" id="PF01370">
    <property type="entry name" value="Epimerase"/>
    <property type="match status" value="1"/>
</dbReference>
<dbReference type="STRING" id="311403.Arad_3717"/>
<dbReference type="SUPFAM" id="SSF51735">
    <property type="entry name" value="NAD(P)-binding Rossmann-fold domains"/>
    <property type="match status" value="1"/>
</dbReference>
<evidence type="ECO:0000313" key="2">
    <source>
        <dbReference type="EMBL" id="ACM27605.1"/>
    </source>
</evidence>
<gene>
    <name evidence="2" type="ordered locus">Arad_3717</name>
</gene>